<dbReference type="Gene3D" id="3.40.50.1000">
    <property type="entry name" value="HAD superfamily/HAD-like"/>
    <property type="match status" value="1"/>
</dbReference>
<dbReference type="InterPro" id="IPR036412">
    <property type="entry name" value="HAD-like_sf"/>
</dbReference>
<dbReference type="GO" id="GO:0016791">
    <property type="term" value="F:phosphatase activity"/>
    <property type="evidence" value="ECO:0007669"/>
    <property type="project" value="TreeGrafter"/>
</dbReference>
<dbReference type="GO" id="GO:0000287">
    <property type="term" value="F:magnesium ion binding"/>
    <property type="evidence" value="ECO:0007669"/>
    <property type="project" value="TreeGrafter"/>
</dbReference>
<dbReference type="PANTHER" id="PTHR10000">
    <property type="entry name" value="PHOSPHOSERINE PHOSPHATASE"/>
    <property type="match status" value="1"/>
</dbReference>
<dbReference type="NCBIfam" id="TIGR01484">
    <property type="entry name" value="HAD-SF-IIB"/>
    <property type="match status" value="1"/>
</dbReference>
<dbReference type="SUPFAM" id="SSF56784">
    <property type="entry name" value="HAD-like"/>
    <property type="match status" value="1"/>
</dbReference>
<accession>A0A7S7RVK8</accession>
<evidence type="ECO:0000313" key="1">
    <source>
        <dbReference type="EMBL" id="QOY61637.1"/>
    </source>
</evidence>
<dbReference type="GO" id="GO:0005829">
    <property type="term" value="C:cytosol"/>
    <property type="evidence" value="ECO:0007669"/>
    <property type="project" value="TreeGrafter"/>
</dbReference>
<sequence length="282" mass="30383">MIKLFASDLDGTLFNALHEVDGTIRAALDRTLRAGRHVALATGRCVRSTADLGFGSLPLDVVCANGALILGPRGQLLRHAPLDPATLEELLSCFPTVCASCIALDGTYVRGSQEQLASGYLMPRGLVGVLIKRRMQRNAQSGEFHFDRTASDILRKDVCKVNVREKDPGLRRELDAFVADHASTITNASFDGDLFELTDASVNKGSAVAWLARHLDVGEDEVAVYGDGGNDLAMLSRFEHAYATRGASDEAKRAAGSVLGSCAFHAVPRHLLRTVRREGPLE</sequence>
<organism evidence="1 2">
    <name type="scientific">Thermophilibacter immobilis</name>
    <dbReference type="NCBI Taxonomy" id="2779519"/>
    <lineage>
        <taxon>Bacteria</taxon>
        <taxon>Bacillati</taxon>
        <taxon>Actinomycetota</taxon>
        <taxon>Coriobacteriia</taxon>
        <taxon>Coriobacteriales</taxon>
        <taxon>Atopobiaceae</taxon>
        <taxon>Thermophilibacter</taxon>
    </lineage>
</organism>
<dbReference type="Gene3D" id="3.30.1240.10">
    <property type="match status" value="1"/>
</dbReference>
<evidence type="ECO:0000313" key="2">
    <source>
        <dbReference type="Proteomes" id="UP000593735"/>
    </source>
</evidence>
<proteinExistence type="predicted"/>
<protein>
    <submittedName>
        <fullName evidence="1">HAD family phosphatase</fullName>
    </submittedName>
</protein>
<keyword evidence="2" id="KW-1185">Reference proteome</keyword>
<dbReference type="AlphaFoldDB" id="A0A7S7RVK8"/>
<dbReference type="InterPro" id="IPR006379">
    <property type="entry name" value="HAD-SF_hydro_IIB"/>
</dbReference>
<reference evidence="1 2" key="1">
    <citation type="submission" date="2020-10" db="EMBL/GenBank/DDBJ databases">
        <title>Olsenella immobilis sp.nov., isolated from the mud in a fermentation cellar used for the production of Chinese strong-flavoured liquor.</title>
        <authorList>
            <person name="Lu L."/>
        </authorList>
    </citation>
    <scope>NUCLEOTIDE SEQUENCE [LARGE SCALE GENOMIC DNA]</scope>
    <source>
        <strain evidence="1 2">LZLJ-2</strain>
    </source>
</reference>
<dbReference type="Pfam" id="PF08282">
    <property type="entry name" value="Hydrolase_3"/>
    <property type="match status" value="1"/>
</dbReference>
<dbReference type="InterPro" id="IPR023214">
    <property type="entry name" value="HAD_sf"/>
</dbReference>
<gene>
    <name evidence="1" type="ORF">INP52_09010</name>
</gene>
<dbReference type="PANTHER" id="PTHR10000:SF8">
    <property type="entry name" value="HAD SUPERFAMILY HYDROLASE-LIKE, TYPE 3"/>
    <property type="match status" value="1"/>
</dbReference>
<dbReference type="EMBL" id="CP063767">
    <property type="protein sequence ID" value="QOY61637.1"/>
    <property type="molecule type" value="Genomic_DNA"/>
</dbReference>
<dbReference type="KEGG" id="tio:INP52_09010"/>
<dbReference type="Proteomes" id="UP000593735">
    <property type="component" value="Chromosome"/>
</dbReference>
<name>A0A7S7RVK8_9ACTN</name>